<evidence type="ECO:0000259" key="10">
    <source>
        <dbReference type="PROSITE" id="PS51914"/>
    </source>
</evidence>
<feature type="transmembrane region" description="Helical" evidence="9">
    <location>
        <begin position="1770"/>
        <end position="1790"/>
    </location>
</feature>
<dbReference type="PROSITE" id="PS51257">
    <property type="entry name" value="PROKAR_LIPOPROTEIN"/>
    <property type="match status" value="1"/>
</dbReference>
<keyword evidence="6 9" id="KW-0472">Membrane</keyword>
<evidence type="ECO:0000256" key="5">
    <source>
        <dbReference type="ARBA" id="ARBA00022989"/>
    </source>
</evidence>
<feature type="domain" description="MRH" evidence="10">
    <location>
        <begin position="179"/>
        <end position="317"/>
    </location>
</feature>
<evidence type="ECO:0000313" key="12">
    <source>
        <dbReference type="Proteomes" id="UP001217089"/>
    </source>
</evidence>
<evidence type="ECO:0000256" key="2">
    <source>
        <dbReference type="ARBA" id="ARBA00022448"/>
    </source>
</evidence>
<gene>
    <name evidence="11" type="ORF">KUTeg_007191</name>
</gene>
<feature type="domain" description="MRH" evidence="10">
    <location>
        <begin position="673"/>
        <end position="852"/>
    </location>
</feature>
<dbReference type="InterPro" id="IPR009011">
    <property type="entry name" value="Man6P_isomerase_rcpt-bd_dom_sf"/>
</dbReference>
<keyword evidence="7" id="KW-1015">Disulfide bond</keyword>
<feature type="compositionally biased region" description="Acidic residues" evidence="8">
    <location>
        <begin position="1827"/>
        <end position="1836"/>
    </location>
</feature>
<sequence>MAASRKKYVNNSQINMSCFTVLIVFISCCMNFISTVYCDECKVNGISLNQLSRFDYWDATSKNGNISYRIHLCGSVQGECHSGTSVCMKKGDKSYSIGNLTDPSNITVGVNDEIGEMWVVLKGDQCLEDKDEHMNSIINLKCGNTLGSPEYLEYTACTTYFEWITSAVCKNITVPEKEVPCYLIDDQNEKYDLSPLIKLKGGYMVDSTAGWDFYINVCRDITADTKTTNCPKGSAACKFNGQTVMNLGQPHGRLQKLPGKLRLTYLSETTPDGCTQKPNTTIDFICPKTGGSKDPLLVSDFNCQYYIQWYTERACSVKSITNNSCILHNEERNIDIDLTPLTKSPGVGAPRFDKEIDCMYLFEWDTSYACLDHPVVQECRINFNGQRYDLSPLVRRTGTNWEVLQSEGDTTGSQIYINICNDLILQGKASTCPPDASVCLIDKEGTSHNLGKYSGGPIIDPLSKTLQINYTNGDICIKGTNRRTYSVIIFLCKPGDLQSGPVLLDKSLDGCVYIFEWHTAAACVLTKRNGVNCRVSDTYSGINFDLNRLTKSAGGYYNATNGGEYDYRINVCSAVSAKPCGTNTNPGVCQVKHVDNRSYNLGQYNTKLSYFDGMINLTYANGDLYNSGRPRKTEIAFMCDLDIGVGNPAFIEESSNAYTFIWSTSYVCPTTPVECAVTDPQTNQQYDLSSLTRKGQQENWAIEDQQNSKYTLKYYINVCRFLNTVTVKDGSRPCSSFASVCGTKIQNGTLRICGTLKETDCDKIEGVESAVCEVLSNGSRPGLAYNRQYLEFSDDGKTQLTYAGRRLENGQLVNVKIIFQCKKNLEIGKPVLSSILEHTYIFTFETPLACLPEPVDCLVQDSNGNQYDLSPLARSSVNWKVIDTRGGGSDHTYYINVCRPIIAINGSSFPGMLCIHHNPTFEGETETCEYTFNWQTPAACPVQRVIGSHCRVTDPLYNVQFDFTPLRKSSIDYHVHFGEYDYLLNICGPLVNKCNGQADSAACQTKPGTPSYQVITGLNSASRLVYDSGEITLTYSGGKDSCHNKFERSTIITFVCDQSQKGFGGPNYLNESATCTYLFEWPTSLACPPYKIGDCSARDDKGNEYDLSSLASTKTNIEFIDHFQKKKYLINVCRSLVHSKGQTCPPNSAACIVDLEQTNNTVKFHNIGEVNENQVIFLDGKLQLYYSNGDDCPIEPHKKFATRIILNCDQNAIDTHPTGHFMVGCEHRFVWYTKAACSLKDTQASDSGNCTVKNPRSGHVFDLNSLASDSGYEVDDNRGHKFKINICNPVKGSKCSDQTTGACQEEQTGEMRSFNSGNSNKKLQYDNGVLFLNYTGGHVCHSKFQRNVIINFVCSSTAGKGKPVFIDETEDCTYYISWHTALACEEKVKCSVDIDSRTVDLSPLIKSEGFHLAISTLSTMSTSNSTFYINVCEPLNPIYGTLCPPGASACMLQNGHKPLGLGKLQNPPYQDKVSGKIVLVYDHGDPSPGDPSKNISTKIIFSCKRGPSMGIPYLEQITEDYQYVFSWETNVVCTDEIKVTSDCVFTDPQTGMKFNLTSLNRGTPYKVHSLTQPADYLISICDNLKTPPSGCNGAGICRVSSNTQHGATAEEGPTYMSVSFNSYIYMLHYKHLKILIMPCTLDVRKSDASNCVFEFHWKSRIACAVKSIDLKGQACGRNTAICKQHNTETHVLGLNDKREYYMEDGILEAEYKSSDICDRDKKSKDCVYVFTWGTPVLCMTPVVINPGPVNSGSELSSGSGQSSKVKSSTVPAIIGVFSTAVLICVLLIIFHKKERRVAFVSRVKRLVRRSDSTITFRYDALPQTSSDNEEEDENDEVMIITDASATETRTEEPAAKPSQSFHDDSDEDLLL</sequence>
<feature type="domain" description="MRH" evidence="10">
    <location>
        <begin position="531"/>
        <end position="670"/>
    </location>
</feature>
<keyword evidence="3 9" id="KW-0812">Transmembrane</keyword>
<evidence type="ECO:0000256" key="3">
    <source>
        <dbReference type="ARBA" id="ARBA00022692"/>
    </source>
</evidence>
<evidence type="ECO:0000313" key="11">
    <source>
        <dbReference type="EMBL" id="KAJ8315041.1"/>
    </source>
</evidence>
<dbReference type="EMBL" id="JARBDR010000337">
    <property type="protein sequence ID" value="KAJ8315041.1"/>
    <property type="molecule type" value="Genomic_DNA"/>
</dbReference>
<reference evidence="11 12" key="1">
    <citation type="submission" date="2022-12" db="EMBL/GenBank/DDBJ databases">
        <title>Chromosome-level genome of Tegillarca granosa.</title>
        <authorList>
            <person name="Kim J."/>
        </authorList>
    </citation>
    <scope>NUCLEOTIDE SEQUENCE [LARGE SCALE GENOMIC DNA]</scope>
    <source>
        <strain evidence="11">Teg-2019</strain>
        <tissue evidence="11">Adductor muscle</tissue>
    </source>
</reference>
<evidence type="ECO:0000256" key="4">
    <source>
        <dbReference type="ARBA" id="ARBA00022729"/>
    </source>
</evidence>
<dbReference type="PROSITE" id="PS51914">
    <property type="entry name" value="MRH"/>
    <property type="match status" value="10"/>
</dbReference>
<dbReference type="InterPro" id="IPR044865">
    <property type="entry name" value="MRH_dom"/>
</dbReference>
<evidence type="ECO:0000256" key="1">
    <source>
        <dbReference type="ARBA" id="ARBA00004308"/>
    </source>
</evidence>
<evidence type="ECO:0000256" key="7">
    <source>
        <dbReference type="ARBA" id="ARBA00023157"/>
    </source>
</evidence>
<dbReference type="PANTHER" id="PTHR15071">
    <property type="entry name" value="MANNOSE-6-PHOSPHATE RECEPTOR FAMILY MEMBER"/>
    <property type="match status" value="1"/>
</dbReference>
<feature type="domain" description="MRH" evidence="10">
    <location>
        <begin position="1248"/>
        <end position="1386"/>
    </location>
</feature>
<organism evidence="11 12">
    <name type="scientific">Tegillarca granosa</name>
    <name type="common">Malaysian cockle</name>
    <name type="synonym">Anadara granosa</name>
    <dbReference type="NCBI Taxonomy" id="220873"/>
    <lineage>
        <taxon>Eukaryota</taxon>
        <taxon>Metazoa</taxon>
        <taxon>Spiralia</taxon>
        <taxon>Lophotrochozoa</taxon>
        <taxon>Mollusca</taxon>
        <taxon>Bivalvia</taxon>
        <taxon>Autobranchia</taxon>
        <taxon>Pteriomorphia</taxon>
        <taxon>Arcoida</taxon>
        <taxon>Arcoidea</taxon>
        <taxon>Arcidae</taxon>
        <taxon>Tegillarca</taxon>
    </lineage>
</organism>
<comment type="caution">
    <text evidence="11">The sequence shown here is derived from an EMBL/GenBank/DDBJ whole genome shotgun (WGS) entry which is preliminary data.</text>
</comment>
<feature type="domain" description="MRH" evidence="10">
    <location>
        <begin position="377"/>
        <end position="525"/>
    </location>
</feature>
<evidence type="ECO:0000256" key="8">
    <source>
        <dbReference type="SAM" id="MobiDB-lite"/>
    </source>
</evidence>
<dbReference type="Pfam" id="PF00878">
    <property type="entry name" value="CIMR"/>
    <property type="match status" value="11"/>
</dbReference>
<dbReference type="SUPFAM" id="SSF50911">
    <property type="entry name" value="Mannose 6-phosphate receptor domain"/>
    <property type="match status" value="12"/>
</dbReference>
<dbReference type="InterPro" id="IPR000479">
    <property type="entry name" value="CIMR_rpt"/>
</dbReference>
<protein>
    <recommendedName>
        <fullName evidence="10">MRH domain-containing protein</fullName>
    </recommendedName>
</protein>
<keyword evidence="5 9" id="KW-1133">Transmembrane helix</keyword>
<keyword evidence="2" id="KW-0813">Transport</keyword>
<name>A0ABQ9FFS7_TEGGR</name>
<comment type="subcellular location">
    <subcellularLocation>
        <location evidence="1">Endomembrane system</location>
    </subcellularLocation>
</comment>
<dbReference type="PANTHER" id="PTHR15071:SF17">
    <property type="entry name" value="CATION-INDEPENDENT MANNOSE-6-PHOSPHATE RECEPTOR"/>
    <property type="match status" value="1"/>
</dbReference>
<evidence type="ECO:0000256" key="9">
    <source>
        <dbReference type="SAM" id="Phobius"/>
    </source>
</evidence>
<proteinExistence type="predicted"/>
<dbReference type="SMART" id="SM01404">
    <property type="entry name" value="CIMR"/>
    <property type="match status" value="10"/>
</dbReference>
<keyword evidence="4" id="KW-0732">Signal</keyword>
<feature type="domain" description="MRH" evidence="10">
    <location>
        <begin position="855"/>
        <end position="1089"/>
    </location>
</feature>
<dbReference type="Proteomes" id="UP001217089">
    <property type="component" value="Unassembled WGS sequence"/>
</dbReference>
<keyword evidence="12" id="KW-1185">Reference proteome</keyword>
<accession>A0ABQ9FFS7</accession>
<feature type="domain" description="MRH" evidence="10">
    <location>
        <begin position="1093"/>
        <end position="1239"/>
    </location>
</feature>
<feature type="domain" description="MRH" evidence="10">
    <location>
        <begin position="1541"/>
        <end position="1740"/>
    </location>
</feature>
<evidence type="ECO:0000256" key="6">
    <source>
        <dbReference type="ARBA" id="ARBA00023136"/>
    </source>
</evidence>
<feature type="region of interest" description="Disordered" evidence="8">
    <location>
        <begin position="1821"/>
        <end position="1871"/>
    </location>
</feature>
<dbReference type="Gene3D" id="2.70.130.10">
    <property type="entry name" value="Mannose-6-phosphate receptor binding domain"/>
    <property type="match status" value="12"/>
</dbReference>
<feature type="domain" description="MRH" evidence="10">
    <location>
        <begin position="39"/>
        <end position="171"/>
    </location>
</feature>
<feature type="domain" description="MRH" evidence="10">
    <location>
        <begin position="1388"/>
        <end position="1535"/>
    </location>
</feature>